<organism evidence="4 5">
    <name type="scientific">Haloarcula argentinensis</name>
    <dbReference type="NCBI Taxonomy" id="43776"/>
    <lineage>
        <taxon>Archaea</taxon>
        <taxon>Methanobacteriati</taxon>
        <taxon>Methanobacteriota</taxon>
        <taxon>Stenosarchaea group</taxon>
        <taxon>Halobacteria</taxon>
        <taxon>Halobacteriales</taxon>
        <taxon>Haloarculaceae</taxon>
        <taxon>Haloarcula</taxon>
    </lineage>
</organism>
<dbReference type="Gene3D" id="3.40.50.12370">
    <property type="match status" value="1"/>
</dbReference>
<comment type="similarity">
    <text evidence="1">Belongs to the universal stress protein A family.</text>
</comment>
<accession>A0A830FWT3</accession>
<dbReference type="Pfam" id="PF00582">
    <property type="entry name" value="Usp"/>
    <property type="match status" value="1"/>
</dbReference>
<feature type="region of interest" description="Disordered" evidence="2">
    <location>
        <begin position="1"/>
        <end position="30"/>
    </location>
</feature>
<dbReference type="EMBL" id="BMON01000006">
    <property type="protein sequence ID" value="GGM51156.1"/>
    <property type="molecule type" value="Genomic_DNA"/>
</dbReference>
<comment type="caution">
    <text evidence="4">The sequence shown here is derived from an EMBL/GenBank/DDBJ whole genome shotgun (WGS) entry which is preliminary data.</text>
</comment>
<name>A0A830FWT3_HALAR</name>
<proteinExistence type="inferred from homology"/>
<evidence type="ECO:0000256" key="2">
    <source>
        <dbReference type="SAM" id="MobiDB-lite"/>
    </source>
</evidence>
<dbReference type="AlphaFoldDB" id="A0A830FWT3"/>
<reference evidence="4" key="2">
    <citation type="submission" date="2020-09" db="EMBL/GenBank/DDBJ databases">
        <authorList>
            <person name="Sun Q."/>
            <person name="Ohkuma M."/>
        </authorList>
    </citation>
    <scope>NUCLEOTIDE SEQUENCE</scope>
    <source>
        <strain evidence="4">JCM 15759</strain>
    </source>
</reference>
<dbReference type="RefSeq" id="WP_188853899.1">
    <property type="nucleotide sequence ID" value="NZ_BMON01000006.1"/>
</dbReference>
<dbReference type="SUPFAM" id="SSF52402">
    <property type="entry name" value="Adenine nucleotide alpha hydrolases-like"/>
    <property type="match status" value="1"/>
</dbReference>
<reference evidence="4" key="1">
    <citation type="journal article" date="2014" name="Int. J. Syst. Evol. Microbiol.">
        <title>Complete genome sequence of Corynebacterium casei LMG S-19264T (=DSM 44701T), isolated from a smear-ripened cheese.</title>
        <authorList>
            <consortium name="US DOE Joint Genome Institute (JGI-PGF)"/>
            <person name="Walter F."/>
            <person name="Albersmeier A."/>
            <person name="Kalinowski J."/>
            <person name="Ruckert C."/>
        </authorList>
    </citation>
    <scope>NUCLEOTIDE SEQUENCE</scope>
    <source>
        <strain evidence="4">JCM 15759</strain>
    </source>
</reference>
<dbReference type="PANTHER" id="PTHR46268">
    <property type="entry name" value="STRESS RESPONSE PROTEIN NHAX"/>
    <property type="match status" value="1"/>
</dbReference>
<evidence type="ECO:0000313" key="5">
    <source>
        <dbReference type="Proteomes" id="UP000656367"/>
    </source>
</evidence>
<dbReference type="InterPro" id="IPR006016">
    <property type="entry name" value="UspA"/>
</dbReference>
<evidence type="ECO:0000256" key="1">
    <source>
        <dbReference type="ARBA" id="ARBA00008791"/>
    </source>
</evidence>
<dbReference type="Proteomes" id="UP000656367">
    <property type="component" value="Unassembled WGS sequence"/>
</dbReference>
<dbReference type="PANTHER" id="PTHR46268:SF6">
    <property type="entry name" value="UNIVERSAL STRESS PROTEIN UP12"/>
    <property type="match status" value="1"/>
</dbReference>
<evidence type="ECO:0000259" key="3">
    <source>
        <dbReference type="Pfam" id="PF00582"/>
    </source>
</evidence>
<feature type="domain" description="UspA" evidence="3">
    <location>
        <begin position="228"/>
        <end position="352"/>
    </location>
</feature>
<protein>
    <recommendedName>
        <fullName evidence="3">UspA domain-containing protein</fullName>
    </recommendedName>
</protein>
<dbReference type="OrthoDB" id="43026at2157"/>
<gene>
    <name evidence="4" type="ORF">GCM10009006_35390</name>
</gene>
<sequence length="379" mass="40801">MTTDGMESEVRIAVQEPPKGSETDEPVRSGPVIHIPDYTIVVPVTGEVLDPETGVNVRRLLQTAFALAKDNDGRVLLLGLATVDDEASLTTVQEHVETDEPNTTASTPVLEFVDERQSQMARIVDIAQDLNPDVSVNATVRVVTDTTRGVLEILGSGSEMAVLLLRGTNLDEGWFLSRSTIDAVLTEVDCDVFVENLGTQGGNNALYIPHVDEHTVASLAESEAETIDSVLLPVGTGPHSALAAEAARAVAKAADAPVTVLHVVDPDASGEAKAEASDLLKFAEYVLGSDVTVNTELREAAETTDVILEKAQTHDFTTIGAPEQQSRLEHLVFEPVQETLTQRSDVTVLMARDSDRAIRSLYYRWKQGMDAMEDSDGSD</sequence>
<evidence type="ECO:0000313" key="4">
    <source>
        <dbReference type="EMBL" id="GGM51156.1"/>
    </source>
</evidence>